<dbReference type="PANTHER" id="PTHR10231">
    <property type="entry name" value="NUCLEOTIDE-SUGAR TRANSMEMBRANE TRANSPORTER"/>
    <property type="match status" value="1"/>
</dbReference>
<evidence type="ECO:0000256" key="1">
    <source>
        <dbReference type="ARBA" id="ARBA00004141"/>
    </source>
</evidence>
<sequence>MSISGAKSPAVTAASDAISLPGYVYMVVSALEYSSTPLLTSAYVSSEADKKTYVAAIEVAKAVVSMLMYRLEEPDINMSPWDLKSSLEMAALPAAMFTVQNICYQHAYQNLDGLTFNLLNQTKILFTAFFVRILLGQKLAPNQYLALGMLLGAGVIATLPSRESKEEKEEKEETKEVADDADSKAEEKAALDKAWKGAAPLIFASALSGLNSAISQRAMQGKAPRSPYVYSTELSVYSLSVLSMNWLATNTGPSLKGFTPKTSIPILANAFGGILVGLVVKHAGGVRKGYVTMAGMVLTAVWQWYLFGKPIRRELQVALVLMLASLNLYNRNIFAQPRRRCPNASHIH</sequence>
<evidence type="ECO:0000256" key="5">
    <source>
        <dbReference type="ARBA" id="ARBA00023136"/>
    </source>
</evidence>
<dbReference type="Pfam" id="PF04142">
    <property type="entry name" value="Nuc_sug_transp"/>
    <property type="match status" value="1"/>
</dbReference>
<organism evidence="7 8">
    <name type="scientific">Cymbomonas tetramitiformis</name>
    <dbReference type="NCBI Taxonomy" id="36881"/>
    <lineage>
        <taxon>Eukaryota</taxon>
        <taxon>Viridiplantae</taxon>
        <taxon>Chlorophyta</taxon>
        <taxon>Pyramimonadophyceae</taxon>
        <taxon>Pyramimonadales</taxon>
        <taxon>Pyramimonadaceae</taxon>
        <taxon>Cymbomonas</taxon>
    </lineage>
</organism>
<evidence type="ECO:0000313" key="7">
    <source>
        <dbReference type="EMBL" id="KAK3245502.1"/>
    </source>
</evidence>
<gene>
    <name evidence="7" type="ORF">CYMTET_44930</name>
</gene>
<comment type="caution">
    <text evidence="7">The sequence shown here is derived from an EMBL/GenBank/DDBJ whole genome shotgun (WGS) entry which is preliminary data.</text>
</comment>
<feature type="region of interest" description="Disordered" evidence="6">
    <location>
        <begin position="162"/>
        <end position="183"/>
    </location>
</feature>
<name>A0AAE0C1A9_9CHLO</name>
<keyword evidence="5" id="KW-0472">Membrane</keyword>
<evidence type="ECO:0000256" key="2">
    <source>
        <dbReference type="ARBA" id="ARBA00006447"/>
    </source>
</evidence>
<evidence type="ECO:0000256" key="6">
    <source>
        <dbReference type="SAM" id="MobiDB-lite"/>
    </source>
</evidence>
<comment type="subcellular location">
    <subcellularLocation>
        <location evidence="1">Membrane</location>
        <topology evidence="1">Multi-pass membrane protein</topology>
    </subcellularLocation>
</comment>
<keyword evidence="8" id="KW-1185">Reference proteome</keyword>
<keyword evidence="4" id="KW-1133">Transmembrane helix</keyword>
<evidence type="ECO:0000256" key="3">
    <source>
        <dbReference type="ARBA" id="ARBA00022692"/>
    </source>
</evidence>
<dbReference type="AlphaFoldDB" id="A0AAE0C1A9"/>
<dbReference type="EMBL" id="LGRX02030587">
    <property type="protein sequence ID" value="KAK3245502.1"/>
    <property type="molecule type" value="Genomic_DNA"/>
</dbReference>
<accession>A0AAE0C1A9</accession>
<proteinExistence type="inferred from homology"/>
<dbReference type="SUPFAM" id="SSF103481">
    <property type="entry name" value="Multidrug resistance efflux transporter EmrE"/>
    <property type="match status" value="1"/>
</dbReference>
<evidence type="ECO:0000256" key="4">
    <source>
        <dbReference type="ARBA" id="ARBA00022989"/>
    </source>
</evidence>
<dbReference type="Proteomes" id="UP001190700">
    <property type="component" value="Unassembled WGS sequence"/>
</dbReference>
<dbReference type="InterPro" id="IPR007271">
    <property type="entry name" value="Nuc_sug_transpt"/>
</dbReference>
<protein>
    <submittedName>
        <fullName evidence="7">Uncharacterized protein</fullName>
    </submittedName>
</protein>
<evidence type="ECO:0000313" key="8">
    <source>
        <dbReference type="Proteomes" id="UP001190700"/>
    </source>
</evidence>
<comment type="similarity">
    <text evidence="2">Belongs to the nucleotide-sugar transporter family. CMP-Sialate:CMP antiporter (TC 2.A.7.12) subfamily.</text>
</comment>
<dbReference type="InterPro" id="IPR037185">
    <property type="entry name" value="EmrE-like"/>
</dbReference>
<keyword evidence="3" id="KW-0812">Transmembrane</keyword>
<dbReference type="GO" id="GO:0015165">
    <property type="term" value="F:pyrimidine nucleotide-sugar transmembrane transporter activity"/>
    <property type="evidence" value="ECO:0007669"/>
    <property type="project" value="InterPro"/>
</dbReference>
<dbReference type="GO" id="GO:0000139">
    <property type="term" value="C:Golgi membrane"/>
    <property type="evidence" value="ECO:0007669"/>
    <property type="project" value="InterPro"/>
</dbReference>
<reference evidence="7 8" key="1">
    <citation type="journal article" date="2015" name="Genome Biol. Evol.">
        <title>Comparative Genomics of a Bacterivorous Green Alga Reveals Evolutionary Causalities and Consequences of Phago-Mixotrophic Mode of Nutrition.</title>
        <authorList>
            <person name="Burns J.A."/>
            <person name="Paasch A."/>
            <person name="Narechania A."/>
            <person name="Kim E."/>
        </authorList>
    </citation>
    <scope>NUCLEOTIDE SEQUENCE [LARGE SCALE GENOMIC DNA]</scope>
    <source>
        <strain evidence="7 8">PLY_AMNH</strain>
    </source>
</reference>